<accession>A0A1G9RW67</accession>
<name>A0A1G9RW67_9ACTN</name>
<dbReference type="PRINTS" id="PR00111">
    <property type="entry name" value="ABHYDROLASE"/>
</dbReference>
<dbReference type="STRING" id="683260.SAMN05421874_14925"/>
<dbReference type="OrthoDB" id="9796770at2"/>
<evidence type="ECO:0000313" key="2">
    <source>
        <dbReference type="EMBL" id="SDM27270.1"/>
    </source>
</evidence>
<dbReference type="AlphaFoldDB" id="A0A1G9RW67"/>
<dbReference type="Pfam" id="PF00561">
    <property type="entry name" value="Abhydrolase_1"/>
    <property type="match status" value="1"/>
</dbReference>
<evidence type="ECO:0000313" key="3">
    <source>
        <dbReference type="Proteomes" id="UP000198683"/>
    </source>
</evidence>
<dbReference type="GO" id="GO:0003824">
    <property type="term" value="F:catalytic activity"/>
    <property type="evidence" value="ECO:0007669"/>
    <property type="project" value="UniProtKB-ARBA"/>
</dbReference>
<proteinExistence type="predicted"/>
<protein>
    <submittedName>
        <fullName evidence="2">Pimeloyl-ACP methyl ester carboxylesterase</fullName>
    </submittedName>
</protein>
<dbReference type="EMBL" id="FNFB01000049">
    <property type="protein sequence ID" value="SDM27270.1"/>
    <property type="molecule type" value="Genomic_DNA"/>
</dbReference>
<organism evidence="2 3">
    <name type="scientific">Nonomuraea maritima</name>
    <dbReference type="NCBI Taxonomy" id="683260"/>
    <lineage>
        <taxon>Bacteria</taxon>
        <taxon>Bacillati</taxon>
        <taxon>Actinomycetota</taxon>
        <taxon>Actinomycetes</taxon>
        <taxon>Streptosporangiales</taxon>
        <taxon>Streptosporangiaceae</taxon>
        <taxon>Nonomuraea</taxon>
    </lineage>
</organism>
<gene>
    <name evidence="2" type="ORF">SAMN05421874_14925</name>
</gene>
<dbReference type="InterPro" id="IPR029058">
    <property type="entry name" value="AB_hydrolase_fold"/>
</dbReference>
<dbReference type="SUPFAM" id="SSF53474">
    <property type="entry name" value="alpha/beta-Hydrolases"/>
    <property type="match status" value="1"/>
</dbReference>
<dbReference type="Proteomes" id="UP000198683">
    <property type="component" value="Unassembled WGS sequence"/>
</dbReference>
<dbReference type="RefSeq" id="WP_090774011.1">
    <property type="nucleotide sequence ID" value="NZ_FNFB01000049.1"/>
</dbReference>
<reference evidence="2 3" key="1">
    <citation type="submission" date="2016-10" db="EMBL/GenBank/DDBJ databases">
        <authorList>
            <person name="de Groot N.N."/>
        </authorList>
    </citation>
    <scope>NUCLEOTIDE SEQUENCE [LARGE SCALE GENOMIC DNA]</scope>
    <source>
        <strain evidence="2 3">CGMCC 4.5681</strain>
    </source>
</reference>
<dbReference type="InterPro" id="IPR000073">
    <property type="entry name" value="AB_hydrolase_1"/>
</dbReference>
<keyword evidence="3" id="KW-1185">Reference proteome</keyword>
<feature type="domain" description="AB hydrolase-1" evidence="1">
    <location>
        <begin position="22"/>
        <end position="266"/>
    </location>
</feature>
<evidence type="ECO:0000259" key="1">
    <source>
        <dbReference type="Pfam" id="PF00561"/>
    </source>
</evidence>
<sequence>MPSFSAPDGTKLAYRVSGQGRPVICLPGGSQDAHYLGDLGGLSARRQLVLLDPRGTGGSAAPDDPTSYRCDRLVGDVEALREQLGLDRIDLLGHSGGANLAVLYAIRHPTRVARLALVTPSTLAVGLPPTGEQRLEVARLRANEPWFGPAHAALEKVVAGEADDDAWKAVDPFFYGRWDARAQAHVADQEGRRNPEAAAVFAAEGAFDPPATRAALASFLAPALVLAGQVDLNSPPAVMSKLAALFPGTEYVVQPGAGHYPWLDDPERFVAVTAEFLSGPGE</sequence>
<dbReference type="Gene3D" id="3.40.50.1820">
    <property type="entry name" value="alpha/beta hydrolase"/>
    <property type="match status" value="1"/>
</dbReference>
<dbReference type="InterPro" id="IPR050266">
    <property type="entry name" value="AB_hydrolase_sf"/>
</dbReference>
<dbReference type="PANTHER" id="PTHR43798">
    <property type="entry name" value="MONOACYLGLYCEROL LIPASE"/>
    <property type="match status" value="1"/>
</dbReference>